<evidence type="ECO:0000256" key="2">
    <source>
        <dbReference type="ARBA" id="ARBA00023239"/>
    </source>
</evidence>
<dbReference type="Proteomes" id="UP000199729">
    <property type="component" value="Chromosome"/>
</dbReference>
<comment type="similarity">
    <text evidence="1">Belongs to the DSD1 family.</text>
</comment>
<feature type="domain" description="D-serine dehydratase-like" evidence="3">
    <location>
        <begin position="302"/>
        <end position="403"/>
    </location>
</feature>
<dbReference type="Pfam" id="PF14031">
    <property type="entry name" value="D-ser_dehydrat"/>
    <property type="match status" value="1"/>
</dbReference>
<dbReference type="EMBL" id="CP022423">
    <property type="protein sequence ID" value="ASM78641.1"/>
    <property type="molecule type" value="Genomic_DNA"/>
</dbReference>
<dbReference type="InterPro" id="IPR001608">
    <property type="entry name" value="Ala_racemase_N"/>
</dbReference>
<dbReference type="Gene3D" id="3.20.20.10">
    <property type="entry name" value="Alanine racemase"/>
    <property type="match status" value="1"/>
</dbReference>
<gene>
    <name evidence="4" type="ORF">VITFI_CDS2864</name>
</gene>
<dbReference type="PANTHER" id="PTHR28004">
    <property type="entry name" value="ZGC:162816-RELATED"/>
    <property type="match status" value="1"/>
</dbReference>
<dbReference type="InterPro" id="IPR042208">
    <property type="entry name" value="D-ser_dehydrat-like_sf"/>
</dbReference>
<dbReference type="PANTHER" id="PTHR28004:SF8">
    <property type="entry name" value="D-SERINE DEAMINASE"/>
    <property type="match status" value="1"/>
</dbReference>
<dbReference type="GO" id="GO:0016829">
    <property type="term" value="F:lyase activity"/>
    <property type="evidence" value="ECO:0007669"/>
    <property type="project" value="UniProtKB-KW"/>
</dbReference>
<dbReference type="InterPro" id="IPR026956">
    <property type="entry name" value="D-ser_dehydrat-like_dom"/>
</dbReference>
<dbReference type="Pfam" id="PF01168">
    <property type="entry name" value="Ala_racemase_N"/>
    <property type="match status" value="1"/>
</dbReference>
<protein>
    <submittedName>
        <fullName evidence="4">Amino acid deaminase</fullName>
    </submittedName>
</protein>
<keyword evidence="2" id="KW-0456">Lyase</keyword>
<dbReference type="RefSeq" id="WP_089417538.1">
    <property type="nucleotide sequence ID" value="NZ_CP022423.1"/>
</dbReference>
<evidence type="ECO:0000313" key="5">
    <source>
        <dbReference type="Proteomes" id="UP000199729"/>
    </source>
</evidence>
<keyword evidence="5" id="KW-1185">Reference proteome</keyword>
<dbReference type="SUPFAM" id="SSF51419">
    <property type="entry name" value="PLP-binding barrel"/>
    <property type="match status" value="1"/>
</dbReference>
<evidence type="ECO:0000256" key="1">
    <source>
        <dbReference type="ARBA" id="ARBA00005323"/>
    </source>
</evidence>
<accession>A0A221KHX5</accession>
<dbReference type="OrthoDB" id="9811417at2"/>
<proteinExistence type="inferred from homology"/>
<organism evidence="4 5">
    <name type="scientific">Vitreoscilla filiformis</name>
    <dbReference type="NCBI Taxonomy" id="63"/>
    <lineage>
        <taxon>Bacteria</taxon>
        <taxon>Pseudomonadati</taxon>
        <taxon>Pseudomonadota</taxon>
        <taxon>Betaproteobacteria</taxon>
        <taxon>Neisseriales</taxon>
        <taxon>Neisseriaceae</taxon>
        <taxon>Vitreoscilla</taxon>
    </lineage>
</organism>
<reference evidence="4 5" key="1">
    <citation type="submission" date="2017-07" db="EMBL/GenBank/DDBJ databases">
        <title>Complete Genome Sequence of the cosmetic ferment Vitreoscilla filiformis (ATCC15551).</title>
        <authorList>
            <person name="Contreras S."/>
            <person name="Sagory-Zalkind P."/>
            <person name="Blanquart H."/>
            <person name="Iltis A."/>
            <person name="Morand S.C."/>
        </authorList>
    </citation>
    <scope>NUCLEOTIDE SEQUENCE [LARGE SCALE GENOMIC DNA]</scope>
    <source>
        <strain evidence="4 5">ATCC 15551</strain>
    </source>
</reference>
<name>A0A221KHX5_VITFI</name>
<dbReference type="AlphaFoldDB" id="A0A221KHX5"/>
<dbReference type="InterPro" id="IPR051466">
    <property type="entry name" value="D-amino_acid_metab_enzyme"/>
</dbReference>
<dbReference type="InterPro" id="IPR029066">
    <property type="entry name" value="PLP-binding_barrel"/>
</dbReference>
<evidence type="ECO:0000313" key="4">
    <source>
        <dbReference type="EMBL" id="ASM78641.1"/>
    </source>
</evidence>
<dbReference type="SMART" id="SM01119">
    <property type="entry name" value="D-ser_dehydrat"/>
    <property type="match status" value="1"/>
</dbReference>
<evidence type="ECO:0000259" key="3">
    <source>
        <dbReference type="SMART" id="SM01119"/>
    </source>
</evidence>
<dbReference type="Gene3D" id="2.40.37.20">
    <property type="entry name" value="D-serine dehydratase-like domain"/>
    <property type="match status" value="1"/>
</dbReference>
<sequence length="416" mass="45148">MLLDASLKGYPFTAAPLPVEAIAAQGWHLLADDLPLPLAVIRQSALRHNLGWMRRHVAEAGIELAPHGKTTMSPELFAEQLRAGAWGLTFATVWQLRQGVAAGVPRALIANQVTQAADLRELARLRTAHPALRAPFLVDDPAQVALVEALHLPEPLEVLVELGLDGGRTGCRHHDAALALAQRVHASSALRLAGISTYEGLWASGDDAQDAAMVATLMQRVHDLAQACDAAGYFDTDEVLITAGGSAVFDLVSRALRPTLRRPVRGLLRSGCYLTHDDGFYRRLVQRVDHRLGCDGAGLRAALEVWAVVQSLPEPGLALLSVGKRDASADMGLPVPRWFSPAGSREVHPVPTSWHLSAMNDQHAYLRWEVASPVTLNIGDRIGLGISHPCTTFDKWRWMPLVDDAYAVIEAITTRF</sequence>
<dbReference type="KEGG" id="vff:VITFI_CDS2864"/>